<dbReference type="Gene3D" id="3.30.310.50">
    <property type="entry name" value="Alpha-D-phosphohexomutase, C-terminal domain"/>
    <property type="match status" value="1"/>
</dbReference>
<comment type="similarity">
    <text evidence="2 7">Belongs to the phosphohexose mutase family.</text>
</comment>
<dbReference type="GO" id="GO:0005975">
    <property type="term" value="P:carbohydrate metabolic process"/>
    <property type="evidence" value="ECO:0007669"/>
    <property type="project" value="InterPro"/>
</dbReference>
<keyword evidence="5 7" id="KW-0460">Magnesium</keyword>
<dbReference type="PANTHER" id="PTHR43771:SF2">
    <property type="entry name" value="PHOSPHOMANNOMUTASE_PHOSPHOGLUCOMUTASE"/>
    <property type="match status" value="1"/>
</dbReference>
<dbReference type="Pfam" id="PF00408">
    <property type="entry name" value="PGM_PMM_IV"/>
    <property type="match status" value="1"/>
</dbReference>
<evidence type="ECO:0000256" key="3">
    <source>
        <dbReference type="ARBA" id="ARBA00022553"/>
    </source>
</evidence>
<keyword evidence="6" id="KW-0413">Isomerase</keyword>
<dbReference type="InterPro" id="IPR016055">
    <property type="entry name" value="A-D-PHexomutase_a/b/a-I/II/III"/>
</dbReference>
<dbReference type="Pfam" id="PF02878">
    <property type="entry name" value="PGM_PMM_I"/>
    <property type="match status" value="1"/>
</dbReference>
<dbReference type="Pfam" id="PF02879">
    <property type="entry name" value="PGM_PMM_II"/>
    <property type="match status" value="1"/>
</dbReference>
<evidence type="ECO:0000256" key="7">
    <source>
        <dbReference type="RuleBase" id="RU004326"/>
    </source>
</evidence>
<evidence type="ECO:0000256" key="4">
    <source>
        <dbReference type="ARBA" id="ARBA00022723"/>
    </source>
</evidence>
<sequence length="464" mass="49898">MTPAANHNFDPTTLREYDIRGIVGETLKDADANAIGRSFGTIIRRSGGSRVAVGYDGRTSSTGFETALVAGLNAAGIEAVRIGLGPTPMLYYAVYELACDGGIMITGSHNPPAWNGFKMMLKSRPFFGADIHGLGKMAAAGDWETGTATNEAIDIMDRYVDRLLQGFDATQDFTIAWDCGNGVAGPVVERLVRRLPGTHHLLFTDVDGTFPNHHPDPTDEKNLVDLKRAVAEKDCDFGVAFDGDADRLGAVDGQGRVVWGDQLLGILAEPVLKDLPGATIIADVKASQALYDRIAELGGKPLMWKTGHSLIKAKMQETGAPLAGEMSGHIFFKHEWYGFDDGIYAAVRLIRAVAQLGGSLTDLKDAMPPMVNTPELRFQSSEDRKFKVVEEVLARLKAAGATVDETDGARVTTPDGWWLLRASNTQDVLVARVEARSTEALARLQHDLDSALAESGVAPTIVGH</sequence>
<dbReference type="Proteomes" id="UP000635071">
    <property type="component" value="Unassembled WGS sequence"/>
</dbReference>
<dbReference type="Gene3D" id="3.40.120.10">
    <property type="entry name" value="Alpha-D-Glucose-1,6-Bisphosphate, subunit A, domain 3"/>
    <property type="match status" value="3"/>
</dbReference>
<dbReference type="GO" id="GO:0000287">
    <property type="term" value="F:magnesium ion binding"/>
    <property type="evidence" value="ECO:0007669"/>
    <property type="project" value="InterPro"/>
</dbReference>
<name>A0A917E9D5_9SPHN</name>
<comment type="caution">
    <text evidence="12">The sequence shown here is derived from an EMBL/GenBank/DDBJ whole genome shotgun (WGS) entry which is preliminary data.</text>
</comment>
<dbReference type="AlphaFoldDB" id="A0A917E9D5"/>
<feature type="domain" description="Alpha-D-phosphohexomutase alpha/beta/alpha" evidence="9">
    <location>
        <begin position="14"/>
        <end position="122"/>
    </location>
</feature>
<evidence type="ECO:0000313" key="13">
    <source>
        <dbReference type="Proteomes" id="UP000635071"/>
    </source>
</evidence>
<dbReference type="GO" id="GO:0016868">
    <property type="term" value="F:intramolecular phosphotransferase activity"/>
    <property type="evidence" value="ECO:0007669"/>
    <property type="project" value="InterPro"/>
</dbReference>
<proteinExistence type="inferred from homology"/>
<evidence type="ECO:0000256" key="2">
    <source>
        <dbReference type="ARBA" id="ARBA00010231"/>
    </source>
</evidence>
<dbReference type="PANTHER" id="PTHR43771">
    <property type="entry name" value="PHOSPHOMANNOMUTASE"/>
    <property type="match status" value="1"/>
</dbReference>
<dbReference type="SUPFAM" id="SSF53738">
    <property type="entry name" value="Phosphoglucomutase, first 3 domains"/>
    <property type="match status" value="3"/>
</dbReference>
<dbReference type="InterPro" id="IPR005846">
    <property type="entry name" value="A-D-PHexomutase_a/b/a-III"/>
</dbReference>
<dbReference type="InterPro" id="IPR005845">
    <property type="entry name" value="A-D-PHexomutase_a/b/a-II"/>
</dbReference>
<accession>A0A917E9D5</accession>
<dbReference type="Pfam" id="PF02880">
    <property type="entry name" value="PGM_PMM_III"/>
    <property type="match status" value="1"/>
</dbReference>
<reference evidence="12" key="1">
    <citation type="journal article" date="2014" name="Int. J. Syst. Evol. Microbiol.">
        <title>Complete genome sequence of Corynebacterium casei LMG S-19264T (=DSM 44701T), isolated from a smear-ripened cheese.</title>
        <authorList>
            <consortium name="US DOE Joint Genome Institute (JGI-PGF)"/>
            <person name="Walter F."/>
            <person name="Albersmeier A."/>
            <person name="Kalinowski J."/>
            <person name="Ruckert C."/>
        </authorList>
    </citation>
    <scope>NUCLEOTIDE SEQUENCE</scope>
    <source>
        <strain evidence="12">CGMCC 1.15519</strain>
    </source>
</reference>
<keyword evidence="4 7" id="KW-0479">Metal-binding</keyword>
<dbReference type="PROSITE" id="PS00710">
    <property type="entry name" value="PGM_PMM"/>
    <property type="match status" value="1"/>
</dbReference>
<dbReference type="NCBIfam" id="NF046027">
    <property type="entry name" value="PhglucPhmanMutPgmG"/>
    <property type="match status" value="1"/>
</dbReference>
<organism evidence="12 13">
    <name type="scientific">Sandarakinorhabdus glacialis</name>
    <dbReference type="NCBI Taxonomy" id="1614636"/>
    <lineage>
        <taxon>Bacteria</taxon>
        <taxon>Pseudomonadati</taxon>
        <taxon>Pseudomonadota</taxon>
        <taxon>Alphaproteobacteria</taxon>
        <taxon>Sphingomonadales</taxon>
        <taxon>Sphingosinicellaceae</taxon>
        <taxon>Sandarakinorhabdus</taxon>
    </lineage>
</organism>
<protein>
    <submittedName>
        <fullName evidence="12">Phosphomannomutase</fullName>
    </submittedName>
</protein>
<evidence type="ECO:0000256" key="6">
    <source>
        <dbReference type="ARBA" id="ARBA00023235"/>
    </source>
</evidence>
<evidence type="ECO:0000256" key="5">
    <source>
        <dbReference type="ARBA" id="ARBA00022842"/>
    </source>
</evidence>
<dbReference type="InterPro" id="IPR016066">
    <property type="entry name" value="A-D-PHexomutase_CS"/>
</dbReference>
<evidence type="ECO:0000313" key="12">
    <source>
        <dbReference type="EMBL" id="GGE12133.1"/>
    </source>
</evidence>
<gene>
    <name evidence="12" type="ORF">GCM10011529_18090</name>
</gene>
<dbReference type="PRINTS" id="PR00509">
    <property type="entry name" value="PGMPMM"/>
</dbReference>
<evidence type="ECO:0000259" key="8">
    <source>
        <dbReference type="Pfam" id="PF00408"/>
    </source>
</evidence>
<comment type="cofactor">
    <cofactor evidence="1">
        <name>Mg(2+)</name>
        <dbReference type="ChEBI" id="CHEBI:18420"/>
    </cofactor>
</comment>
<feature type="domain" description="Alpha-D-phosphohexomutase alpha/beta/alpha" evidence="10">
    <location>
        <begin position="157"/>
        <end position="255"/>
    </location>
</feature>
<evidence type="ECO:0000259" key="9">
    <source>
        <dbReference type="Pfam" id="PF02878"/>
    </source>
</evidence>
<dbReference type="EMBL" id="BMJM01000005">
    <property type="protein sequence ID" value="GGE12133.1"/>
    <property type="molecule type" value="Genomic_DNA"/>
</dbReference>
<evidence type="ECO:0000259" key="11">
    <source>
        <dbReference type="Pfam" id="PF02880"/>
    </source>
</evidence>
<dbReference type="InterPro" id="IPR005843">
    <property type="entry name" value="A-D-PHexomutase_C"/>
</dbReference>
<dbReference type="SUPFAM" id="SSF55957">
    <property type="entry name" value="Phosphoglucomutase, C-terminal domain"/>
    <property type="match status" value="1"/>
</dbReference>
<keyword evidence="13" id="KW-1185">Reference proteome</keyword>
<dbReference type="CDD" id="cd03089">
    <property type="entry name" value="PMM_PGM"/>
    <property type="match status" value="1"/>
</dbReference>
<dbReference type="InterPro" id="IPR036900">
    <property type="entry name" value="A-D-PHexomutase_C_sf"/>
</dbReference>
<dbReference type="InterPro" id="IPR005844">
    <property type="entry name" value="A-D-PHexomutase_a/b/a-I"/>
</dbReference>
<keyword evidence="3" id="KW-0597">Phosphoprotein</keyword>
<feature type="domain" description="Alpha-D-phosphohexomutase alpha/beta/alpha" evidence="11">
    <location>
        <begin position="259"/>
        <end position="367"/>
    </location>
</feature>
<reference evidence="12" key="2">
    <citation type="submission" date="2020-09" db="EMBL/GenBank/DDBJ databases">
        <authorList>
            <person name="Sun Q."/>
            <person name="Zhou Y."/>
        </authorList>
    </citation>
    <scope>NUCLEOTIDE SEQUENCE</scope>
    <source>
        <strain evidence="12">CGMCC 1.15519</strain>
    </source>
</reference>
<evidence type="ECO:0000259" key="10">
    <source>
        <dbReference type="Pfam" id="PF02879"/>
    </source>
</evidence>
<dbReference type="InterPro" id="IPR005841">
    <property type="entry name" value="Alpha-D-phosphohexomutase_SF"/>
</dbReference>
<feature type="domain" description="Alpha-D-phosphohexomutase C-terminal" evidence="8">
    <location>
        <begin position="385"/>
        <end position="449"/>
    </location>
</feature>
<dbReference type="RefSeq" id="WP_188762615.1">
    <property type="nucleotide sequence ID" value="NZ_BMJM01000005.1"/>
</dbReference>
<evidence type="ECO:0000256" key="1">
    <source>
        <dbReference type="ARBA" id="ARBA00001946"/>
    </source>
</evidence>